<evidence type="ECO:0000313" key="2">
    <source>
        <dbReference type="EMBL" id="GIF59140.1"/>
    </source>
</evidence>
<feature type="compositionally biased region" description="Gly residues" evidence="1">
    <location>
        <begin position="91"/>
        <end position="101"/>
    </location>
</feature>
<organism evidence="2 3">
    <name type="scientific">Asanoa iriomotensis</name>
    <dbReference type="NCBI Taxonomy" id="234613"/>
    <lineage>
        <taxon>Bacteria</taxon>
        <taxon>Bacillati</taxon>
        <taxon>Actinomycetota</taxon>
        <taxon>Actinomycetes</taxon>
        <taxon>Micromonosporales</taxon>
        <taxon>Micromonosporaceae</taxon>
        <taxon>Asanoa</taxon>
    </lineage>
</organism>
<proteinExistence type="predicted"/>
<name>A0ABQ4CA09_9ACTN</name>
<feature type="region of interest" description="Disordered" evidence="1">
    <location>
        <begin position="85"/>
        <end position="114"/>
    </location>
</feature>
<evidence type="ECO:0000313" key="3">
    <source>
        <dbReference type="Proteomes" id="UP000624325"/>
    </source>
</evidence>
<evidence type="ECO:0000256" key="1">
    <source>
        <dbReference type="SAM" id="MobiDB-lite"/>
    </source>
</evidence>
<feature type="region of interest" description="Disordered" evidence="1">
    <location>
        <begin position="1"/>
        <end position="72"/>
    </location>
</feature>
<accession>A0ABQ4CA09</accession>
<gene>
    <name evidence="2" type="ORF">Air01nite_52350</name>
</gene>
<dbReference type="EMBL" id="BONC01000042">
    <property type="protein sequence ID" value="GIF59140.1"/>
    <property type="molecule type" value="Genomic_DNA"/>
</dbReference>
<protein>
    <submittedName>
        <fullName evidence="2">Uncharacterized protein</fullName>
    </submittedName>
</protein>
<comment type="caution">
    <text evidence="2">The sequence shown here is derived from an EMBL/GenBank/DDBJ whole genome shotgun (WGS) entry which is preliminary data.</text>
</comment>
<dbReference type="Proteomes" id="UP000624325">
    <property type="component" value="Unassembled WGS sequence"/>
</dbReference>
<sequence length="114" mass="11912">MGEPAPHHVRTRTPRRLPDGPRTRTAGLAAERTQATPARRTLVIGCYSRSNELPRSPAKHRGPPSADADGSAQENVCCFVAPALTATQRGPGSGAVSGGSNGPHRRGPEQETGI</sequence>
<keyword evidence="3" id="KW-1185">Reference proteome</keyword>
<reference evidence="2 3" key="1">
    <citation type="submission" date="2021-01" db="EMBL/GenBank/DDBJ databases">
        <title>Whole genome shotgun sequence of Asanoa iriomotensis NBRC 100142.</title>
        <authorList>
            <person name="Komaki H."/>
            <person name="Tamura T."/>
        </authorList>
    </citation>
    <scope>NUCLEOTIDE SEQUENCE [LARGE SCALE GENOMIC DNA]</scope>
    <source>
        <strain evidence="2 3">NBRC 100142</strain>
    </source>
</reference>